<dbReference type="OrthoDB" id="295274at2759"/>
<feature type="region of interest" description="Disordered" evidence="1">
    <location>
        <begin position="1"/>
        <end position="97"/>
    </location>
</feature>
<evidence type="ECO:0000313" key="2">
    <source>
        <dbReference type="EMBL" id="KAF2216581.1"/>
    </source>
</evidence>
<organism evidence="2 3">
    <name type="scientific">Cercospora zeae-maydis SCOH1-5</name>
    <dbReference type="NCBI Taxonomy" id="717836"/>
    <lineage>
        <taxon>Eukaryota</taxon>
        <taxon>Fungi</taxon>
        <taxon>Dikarya</taxon>
        <taxon>Ascomycota</taxon>
        <taxon>Pezizomycotina</taxon>
        <taxon>Dothideomycetes</taxon>
        <taxon>Dothideomycetidae</taxon>
        <taxon>Mycosphaerellales</taxon>
        <taxon>Mycosphaerellaceae</taxon>
        <taxon>Cercospora</taxon>
    </lineage>
</organism>
<evidence type="ECO:0000313" key="3">
    <source>
        <dbReference type="Proteomes" id="UP000799539"/>
    </source>
</evidence>
<reference evidence="2" key="1">
    <citation type="journal article" date="2020" name="Stud. Mycol.">
        <title>101 Dothideomycetes genomes: a test case for predicting lifestyles and emergence of pathogens.</title>
        <authorList>
            <person name="Haridas S."/>
            <person name="Albert R."/>
            <person name="Binder M."/>
            <person name="Bloem J."/>
            <person name="Labutti K."/>
            <person name="Salamov A."/>
            <person name="Andreopoulos B."/>
            <person name="Baker S."/>
            <person name="Barry K."/>
            <person name="Bills G."/>
            <person name="Bluhm B."/>
            <person name="Cannon C."/>
            <person name="Castanera R."/>
            <person name="Culley D."/>
            <person name="Daum C."/>
            <person name="Ezra D."/>
            <person name="Gonzalez J."/>
            <person name="Henrissat B."/>
            <person name="Kuo A."/>
            <person name="Liang C."/>
            <person name="Lipzen A."/>
            <person name="Lutzoni F."/>
            <person name="Magnuson J."/>
            <person name="Mondo S."/>
            <person name="Nolan M."/>
            <person name="Ohm R."/>
            <person name="Pangilinan J."/>
            <person name="Park H.-J."/>
            <person name="Ramirez L."/>
            <person name="Alfaro M."/>
            <person name="Sun H."/>
            <person name="Tritt A."/>
            <person name="Yoshinaga Y."/>
            <person name="Zwiers L.-H."/>
            <person name="Turgeon B."/>
            <person name="Goodwin S."/>
            <person name="Spatafora J."/>
            <person name="Crous P."/>
            <person name="Grigoriev I."/>
        </authorList>
    </citation>
    <scope>NUCLEOTIDE SEQUENCE</scope>
    <source>
        <strain evidence="2">SCOH1-5</strain>
    </source>
</reference>
<proteinExistence type="predicted"/>
<dbReference type="AlphaFoldDB" id="A0A6A6FT69"/>
<protein>
    <submittedName>
        <fullName evidence="2">Uncharacterized protein</fullName>
    </submittedName>
</protein>
<feature type="compositionally biased region" description="Basic and acidic residues" evidence="1">
    <location>
        <begin position="84"/>
        <end position="97"/>
    </location>
</feature>
<name>A0A6A6FT69_9PEZI</name>
<keyword evidence="3" id="KW-1185">Reference proteome</keyword>
<sequence>MGIPAQGVPSPSIDSDMSGVGSPHFAEQPASRAQSFSAGRAGHQPRAQSFSGQLGFLPPRTASDMRRQSHVPSCIASPTGSADGVHDDLRGDSMDLR</sequence>
<gene>
    <name evidence="2" type="ORF">CERZMDRAFT_109438</name>
</gene>
<accession>A0A6A6FT69</accession>
<dbReference type="EMBL" id="ML992664">
    <property type="protein sequence ID" value="KAF2216581.1"/>
    <property type="molecule type" value="Genomic_DNA"/>
</dbReference>
<evidence type="ECO:0000256" key="1">
    <source>
        <dbReference type="SAM" id="MobiDB-lite"/>
    </source>
</evidence>
<dbReference type="Proteomes" id="UP000799539">
    <property type="component" value="Unassembled WGS sequence"/>
</dbReference>